<dbReference type="Pfam" id="PF03551">
    <property type="entry name" value="PadR"/>
    <property type="match status" value="1"/>
</dbReference>
<reference evidence="2" key="1">
    <citation type="journal article" date="2014" name="Int. J. Syst. Evol. Microbiol.">
        <title>Complete genome sequence of Corynebacterium casei LMG S-19264T (=DSM 44701T), isolated from a smear-ripened cheese.</title>
        <authorList>
            <consortium name="US DOE Joint Genome Institute (JGI-PGF)"/>
            <person name="Walter F."/>
            <person name="Albersmeier A."/>
            <person name="Kalinowski J."/>
            <person name="Ruckert C."/>
        </authorList>
    </citation>
    <scope>NUCLEOTIDE SEQUENCE</scope>
    <source>
        <strain evidence="2">VKM Ac-1401</strain>
    </source>
</reference>
<dbReference type="InterPro" id="IPR005149">
    <property type="entry name" value="Tscrpt_reg_PadR_N"/>
</dbReference>
<protein>
    <submittedName>
        <fullName evidence="2">PadR family transcriptional regulator</fullName>
    </submittedName>
</protein>
<dbReference type="Gene3D" id="1.10.10.10">
    <property type="entry name" value="Winged helix-like DNA-binding domain superfamily/Winged helix DNA-binding domain"/>
    <property type="match status" value="1"/>
</dbReference>
<comment type="caution">
    <text evidence="2">The sequence shown here is derived from an EMBL/GenBank/DDBJ whole genome shotgun (WGS) entry which is preliminary data.</text>
</comment>
<evidence type="ECO:0000313" key="2">
    <source>
        <dbReference type="EMBL" id="GLJ76479.1"/>
    </source>
</evidence>
<feature type="domain" description="Transcription regulator PadR N-terminal" evidence="1">
    <location>
        <begin position="10"/>
        <end position="83"/>
    </location>
</feature>
<accession>A0A9W6HAK0</accession>
<gene>
    <name evidence="2" type="ORF">GCM10017584_20530</name>
</gene>
<keyword evidence="3" id="KW-1185">Reference proteome</keyword>
<dbReference type="AlphaFoldDB" id="A0A9W6HAK0"/>
<evidence type="ECO:0000259" key="1">
    <source>
        <dbReference type="Pfam" id="PF03551"/>
    </source>
</evidence>
<organism evidence="2 3">
    <name type="scientific">Leifsonia poae</name>
    <dbReference type="NCBI Taxonomy" id="110933"/>
    <lineage>
        <taxon>Bacteria</taxon>
        <taxon>Bacillati</taxon>
        <taxon>Actinomycetota</taxon>
        <taxon>Actinomycetes</taxon>
        <taxon>Micrococcales</taxon>
        <taxon>Microbacteriaceae</taxon>
        <taxon>Leifsonia</taxon>
    </lineage>
</organism>
<dbReference type="SUPFAM" id="SSF46785">
    <property type="entry name" value="Winged helix' DNA-binding domain"/>
    <property type="match status" value="1"/>
</dbReference>
<dbReference type="InterPro" id="IPR036388">
    <property type="entry name" value="WH-like_DNA-bd_sf"/>
</dbReference>
<sequence>MATTTRMLVLGVARIFAPANGYQLRRELVSWHVDDWAKVNPGSIYSMLSTLSRQGMLEAHALPDGARTVTVYTVTDAGLAELDRLLRDAIRAVTPMDPTGFRVAFSFAPLFERTVLATLLEERLLAVRARAAVLRGEVSRLDAEHFAPPHVGYSVQWETRMLDAEDAWLIDLIAHIRSGGLDFMDEPMTWTPAPDDEGWEMARETARYREQLDRMREAEAARPRG</sequence>
<dbReference type="Proteomes" id="UP001142372">
    <property type="component" value="Unassembled WGS sequence"/>
</dbReference>
<dbReference type="InterPro" id="IPR036390">
    <property type="entry name" value="WH_DNA-bd_sf"/>
</dbReference>
<proteinExistence type="predicted"/>
<dbReference type="EMBL" id="BSEN01000006">
    <property type="protein sequence ID" value="GLJ76479.1"/>
    <property type="molecule type" value="Genomic_DNA"/>
</dbReference>
<name>A0A9W6HAK0_9MICO</name>
<reference evidence="2" key="2">
    <citation type="submission" date="2023-01" db="EMBL/GenBank/DDBJ databases">
        <authorList>
            <person name="Sun Q."/>
            <person name="Evtushenko L."/>
        </authorList>
    </citation>
    <scope>NUCLEOTIDE SEQUENCE</scope>
    <source>
        <strain evidence="2">VKM Ac-1401</strain>
    </source>
</reference>
<evidence type="ECO:0000313" key="3">
    <source>
        <dbReference type="Proteomes" id="UP001142372"/>
    </source>
</evidence>
<dbReference type="RefSeq" id="WP_271177125.1">
    <property type="nucleotide sequence ID" value="NZ_BAAAJO010000005.1"/>
</dbReference>